<protein>
    <recommendedName>
        <fullName evidence="4">Amidohydrolase-related domain-containing protein</fullName>
    </recommendedName>
</protein>
<proteinExistence type="inferred from homology"/>
<evidence type="ECO:0000256" key="1">
    <source>
        <dbReference type="ARBA" id="ARBA00022793"/>
    </source>
</evidence>
<comment type="similarity">
    <text evidence="3">Belongs to the metallo-dependent hydrolases superfamily.</text>
</comment>
<dbReference type="OrthoDB" id="191270at2759"/>
<dbReference type="InterPro" id="IPR032466">
    <property type="entry name" value="Metal_Hydrolase"/>
</dbReference>
<dbReference type="InterPro" id="IPR032465">
    <property type="entry name" value="ACMSD"/>
</dbReference>
<dbReference type="AlphaFoldDB" id="A0A8H5HJZ3"/>
<name>A0A8H5HJZ3_9AGAR</name>
<evidence type="ECO:0000313" key="5">
    <source>
        <dbReference type="EMBL" id="KAF5384733.1"/>
    </source>
</evidence>
<dbReference type="GO" id="GO:0019748">
    <property type="term" value="P:secondary metabolic process"/>
    <property type="evidence" value="ECO:0007669"/>
    <property type="project" value="TreeGrafter"/>
</dbReference>
<dbReference type="Gene3D" id="3.20.20.140">
    <property type="entry name" value="Metal-dependent hydrolases"/>
    <property type="match status" value="1"/>
</dbReference>
<dbReference type="GO" id="GO:0016831">
    <property type="term" value="F:carboxy-lyase activity"/>
    <property type="evidence" value="ECO:0007669"/>
    <property type="project" value="UniProtKB-KW"/>
</dbReference>
<dbReference type="EMBL" id="JAACJN010000041">
    <property type="protein sequence ID" value="KAF5384733.1"/>
    <property type="molecule type" value="Genomic_DNA"/>
</dbReference>
<sequence>MNFFAIRSRVESRVLMIIDGLIRLTAMAPLVDVHTHVYLPRYASWLRSRSIAPRIMVNEAGEERLLILEKETSAGRPVGPNYWDRNAKLSFMDEYGIDISIVSFANPWLDFLSPADAGSLARDLNADLEEYCTTGPSLASSPPLKRLYGLGLLPLVPGIPIPTILEAVTQVAQAPHLKGVIMGTKGIGKGIDDDALDPVWEAIEKTGLIVFLHPHYGVDSSAWGEKENGHVLSLALGFPFETTTAITRFILSAAFDRFPFLKILLAHSGGTLPQLSSRLASCIDHDPIVASRLKHDARFYLGKLWFDAVAYGPEELGFVSEVISRAERYETGASNPKSLAARIEDHPFFPPLSPNEKWKSVVENLDAIDSVAGWDQNERDGVRGHNALTFFNIQ</sequence>
<dbReference type="PANTHER" id="PTHR21240">
    <property type="entry name" value="2-AMINO-3-CARBOXYLMUCONATE-6-SEMIALDEHYDE DECARBOXYLASE"/>
    <property type="match status" value="1"/>
</dbReference>
<dbReference type="GO" id="GO:0016787">
    <property type="term" value="F:hydrolase activity"/>
    <property type="evidence" value="ECO:0007669"/>
    <property type="project" value="InterPro"/>
</dbReference>
<dbReference type="GO" id="GO:0005829">
    <property type="term" value="C:cytosol"/>
    <property type="evidence" value="ECO:0007669"/>
    <property type="project" value="TreeGrafter"/>
</dbReference>
<reference evidence="5 6" key="1">
    <citation type="journal article" date="2020" name="ISME J.">
        <title>Uncovering the hidden diversity of litter-decomposition mechanisms in mushroom-forming fungi.</title>
        <authorList>
            <person name="Floudas D."/>
            <person name="Bentzer J."/>
            <person name="Ahren D."/>
            <person name="Johansson T."/>
            <person name="Persson P."/>
            <person name="Tunlid A."/>
        </authorList>
    </citation>
    <scope>NUCLEOTIDE SEQUENCE [LARGE SCALE GENOMIC DNA]</scope>
    <source>
        <strain evidence="5 6">CBS 406.79</strain>
    </source>
</reference>
<dbReference type="Pfam" id="PF04909">
    <property type="entry name" value="Amidohydro_2"/>
    <property type="match status" value="1"/>
</dbReference>
<dbReference type="Proteomes" id="UP000518752">
    <property type="component" value="Unassembled WGS sequence"/>
</dbReference>
<keyword evidence="6" id="KW-1185">Reference proteome</keyword>
<organism evidence="5 6">
    <name type="scientific">Collybiopsis confluens</name>
    <dbReference type="NCBI Taxonomy" id="2823264"/>
    <lineage>
        <taxon>Eukaryota</taxon>
        <taxon>Fungi</taxon>
        <taxon>Dikarya</taxon>
        <taxon>Basidiomycota</taxon>
        <taxon>Agaricomycotina</taxon>
        <taxon>Agaricomycetes</taxon>
        <taxon>Agaricomycetidae</taxon>
        <taxon>Agaricales</taxon>
        <taxon>Marasmiineae</taxon>
        <taxon>Omphalotaceae</taxon>
        <taxon>Collybiopsis</taxon>
    </lineage>
</organism>
<dbReference type="InterPro" id="IPR006680">
    <property type="entry name" value="Amidohydro-rel"/>
</dbReference>
<accession>A0A8H5HJZ3</accession>
<comment type="caution">
    <text evidence="5">The sequence shown here is derived from an EMBL/GenBank/DDBJ whole genome shotgun (WGS) entry which is preliminary data.</text>
</comment>
<evidence type="ECO:0000256" key="2">
    <source>
        <dbReference type="ARBA" id="ARBA00023239"/>
    </source>
</evidence>
<dbReference type="SUPFAM" id="SSF51556">
    <property type="entry name" value="Metallo-dependent hydrolases"/>
    <property type="match status" value="1"/>
</dbReference>
<dbReference type="PANTHER" id="PTHR21240:SF28">
    <property type="entry name" value="ISO-OROTATE DECARBOXYLASE (EUROFUNG)"/>
    <property type="match status" value="1"/>
</dbReference>
<evidence type="ECO:0000259" key="4">
    <source>
        <dbReference type="Pfam" id="PF04909"/>
    </source>
</evidence>
<keyword evidence="2 3" id="KW-0456">Lyase</keyword>
<evidence type="ECO:0000313" key="6">
    <source>
        <dbReference type="Proteomes" id="UP000518752"/>
    </source>
</evidence>
<feature type="domain" description="Amidohydrolase-related" evidence="4">
    <location>
        <begin position="32"/>
        <end position="282"/>
    </location>
</feature>
<keyword evidence="1 3" id="KW-0210">Decarboxylase</keyword>
<gene>
    <name evidence="5" type="ORF">D9757_006239</name>
</gene>
<evidence type="ECO:0000256" key="3">
    <source>
        <dbReference type="RuleBase" id="RU366045"/>
    </source>
</evidence>